<proteinExistence type="predicted"/>
<organism evidence="2 3">
    <name type="scientific">Jeotgalibacillus alimentarius</name>
    <dbReference type="NCBI Taxonomy" id="135826"/>
    <lineage>
        <taxon>Bacteria</taxon>
        <taxon>Bacillati</taxon>
        <taxon>Bacillota</taxon>
        <taxon>Bacilli</taxon>
        <taxon>Bacillales</taxon>
        <taxon>Caryophanaceae</taxon>
        <taxon>Jeotgalibacillus</taxon>
    </lineage>
</organism>
<dbReference type="EMBL" id="JXRQ01000015">
    <property type="protein sequence ID" value="KIL51434.1"/>
    <property type="molecule type" value="Genomic_DNA"/>
</dbReference>
<evidence type="ECO:0000313" key="2">
    <source>
        <dbReference type="EMBL" id="KIL51434.1"/>
    </source>
</evidence>
<name>A0A0C2SBV1_9BACL</name>
<evidence type="ECO:0000313" key="3">
    <source>
        <dbReference type="Proteomes" id="UP000031950"/>
    </source>
</evidence>
<evidence type="ECO:0000256" key="1">
    <source>
        <dbReference type="SAM" id="Phobius"/>
    </source>
</evidence>
<dbReference type="PATRIC" id="fig|135826.4.peg.942"/>
<keyword evidence="3" id="KW-1185">Reference proteome</keyword>
<dbReference type="Proteomes" id="UP000031950">
    <property type="component" value="Unassembled WGS sequence"/>
</dbReference>
<keyword evidence="1" id="KW-0472">Membrane</keyword>
<protein>
    <submittedName>
        <fullName evidence="2">Uncharacterized protein</fullName>
    </submittedName>
</protein>
<feature type="transmembrane region" description="Helical" evidence="1">
    <location>
        <begin position="6"/>
        <end position="31"/>
    </location>
</feature>
<keyword evidence="1" id="KW-0812">Transmembrane</keyword>
<dbReference type="AlphaFoldDB" id="A0A0C2SBV1"/>
<accession>A0A0C2SBV1</accession>
<sequence length="59" mass="6570">MWAALAFLGPAGFILIGAALAAMIVHGYLLISTMHSEFERKSISPEQRFKEATEKYKVK</sequence>
<keyword evidence="1" id="KW-1133">Transmembrane helix</keyword>
<gene>
    <name evidence="2" type="ORF">KP77_09460</name>
</gene>
<dbReference type="STRING" id="135826.KP77_09460"/>
<reference evidence="2 3" key="1">
    <citation type="submission" date="2015-01" db="EMBL/GenBank/DDBJ databases">
        <title>Genome sequence of Jeotgalibacillus alimentarius.</title>
        <authorList>
            <person name="Goh K.M."/>
            <person name="Chan K.-G."/>
            <person name="Yaakop A.S."/>
            <person name="Ee R."/>
            <person name="Gan H.M."/>
            <person name="Chan C.S."/>
        </authorList>
    </citation>
    <scope>NUCLEOTIDE SEQUENCE [LARGE SCALE GENOMIC DNA]</scope>
    <source>
        <strain evidence="2 3">YKJ-13</strain>
    </source>
</reference>
<comment type="caution">
    <text evidence="2">The sequence shown here is derived from an EMBL/GenBank/DDBJ whole genome shotgun (WGS) entry which is preliminary data.</text>
</comment>